<feature type="signal peptide" evidence="1">
    <location>
        <begin position="1"/>
        <end position="17"/>
    </location>
</feature>
<evidence type="ECO:0000313" key="2">
    <source>
        <dbReference type="EMBL" id="KAK5967479.1"/>
    </source>
</evidence>
<keyword evidence="1" id="KW-0732">Signal</keyword>
<dbReference type="EMBL" id="WIXE01022432">
    <property type="protein sequence ID" value="KAK5967479.1"/>
    <property type="molecule type" value="Genomic_DNA"/>
</dbReference>
<comment type="caution">
    <text evidence="2">The sequence shown here is derived from an EMBL/GenBank/DDBJ whole genome shotgun (WGS) entry which is preliminary data.</text>
</comment>
<proteinExistence type="predicted"/>
<dbReference type="Proteomes" id="UP001331761">
    <property type="component" value="Unassembled WGS sequence"/>
</dbReference>
<feature type="chain" id="PRO_5042923232" evidence="1">
    <location>
        <begin position="18"/>
        <end position="162"/>
    </location>
</feature>
<gene>
    <name evidence="2" type="ORF">GCK32_001759</name>
</gene>
<keyword evidence="3" id="KW-1185">Reference proteome</keyword>
<evidence type="ECO:0000313" key="3">
    <source>
        <dbReference type="Proteomes" id="UP001331761"/>
    </source>
</evidence>
<sequence>MLFAPAVLSVLLITASAQEQECHLAKWLRALYIKFFSEYKERHPVPIGHQYLKWNKTMSDQAFQEAEVRGSVVKGHDETYIVLQHKKAFWKKDRLSVKEKVRKTLESHEFIQQAEYARIQRLGDNANFGCNGHGEEKDDKEYMNIVCFFEKFWGFPELGPGQ</sequence>
<organism evidence="2 3">
    <name type="scientific">Trichostrongylus colubriformis</name>
    <name type="common">Black scour worm</name>
    <dbReference type="NCBI Taxonomy" id="6319"/>
    <lineage>
        <taxon>Eukaryota</taxon>
        <taxon>Metazoa</taxon>
        <taxon>Ecdysozoa</taxon>
        <taxon>Nematoda</taxon>
        <taxon>Chromadorea</taxon>
        <taxon>Rhabditida</taxon>
        <taxon>Rhabditina</taxon>
        <taxon>Rhabditomorpha</taxon>
        <taxon>Strongyloidea</taxon>
        <taxon>Trichostrongylidae</taxon>
        <taxon>Trichostrongylus</taxon>
    </lineage>
</organism>
<name>A0AAN8F218_TRICO</name>
<accession>A0AAN8F218</accession>
<protein>
    <submittedName>
        <fullName evidence="2">Uncharacterized protein</fullName>
    </submittedName>
</protein>
<reference evidence="2 3" key="1">
    <citation type="submission" date="2019-10" db="EMBL/GenBank/DDBJ databases">
        <title>Assembly and Annotation for the nematode Trichostrongylus colubriformis.</title>
        <authorList>
            <person name="Martin J."/>
        </authorList>
    </citation>
    <scope>NUCLEOTIDE SEQUENCE [LARGE SCALE GENOMIC DNA]</scope>
    <source>
        <strain evidence="2">G859</strain>
        <tissue evidence="2">Whole worm</tissue>
    </source>
</reference>
<evidence type="ECO:0000256" key="1">
    <source>
        <dbReference type="SAM" id="SignalP"/>
    </source>
</evidence>
<dbReference type="AlphaFoldDB" id="A0AAN8F218"/>